<feature type="compositionally biased region" description="Pro residues" evidence="2">
    <location>
        <begin position="342"/>
        <end position="355"/>
    </location>
</feature>
<evidence type="ECO:0000313" key="3">
    <source>
        <dbReference type="EMBL" id="KAJ3664714.1"/>
    </source>
</evidence>
<feature type="region of interest" description="Disordered" evidence="2">
    <location>
        <begin position="314"/>
        <end position="355"/>
    </location>
</feature>
<keyword evidence="1" id="KW-0193">Cuticle</keyword>
<dbReference type="PANTHER" id="PTHR10380:SF2">
    <property type="entry name" value="AGAP003037-PA"/>
    <property type="match status" value="1"/>
</dbReference>
<dbReference type="InterPro" id="IPR000618">
    <property type="entry name" value="Insect_cuticle"/>
</dbReference>
<dbReference type="PROSITE" id="PS51155">
    <property type="entry name" value="CHIT_BIND_RR_2"/>
    <property type="match status" value="1"/>
</dbReference>
<keyword evidence="4" id="KW-1185">Reference proteome</keyword>
<evidence type="ECO:0000256" key="2">
    <source>
        <dbReference type="SAM" id="MobiDB-lite"/>
    </source>
</evidence>
<accession>A0AA38J120</accession>
<evidence type="ECO:0000313" key="4">
    <source>
        <dbReference type="Proteomes" id="UP001168821"/>
    </source>
</evidence>
<feature type="region of interest" description="Disordered" evidence="2">
    <location>
        <begin position="106"/>
        <end position="125"/>
    </location>
</feature>
<dbReference type="PANTHER" id="PTHR10380">
    <property type="entry name" value="CUTICLE PROTEIN"/>
    <property type="match status" value="1"/>
</dbReference>
<dbReference type="AlphaFoldDB" id="A0AA38J120"/>
<dbReference type="GO" id="GO:0008010">
    <property type="term" value="F:structural constituent of chitin-based larval cuticle"/>
    <property type="evidence" value="ECO:0007669"/>
    <property type="project" value="TreeGrafter"/>
</dbReference>
<feature type="compositionally biased region" description="Basic and acidic residues" evidence="2">
    <location>
        <begin position="182"/>
        <end position="202"/>
    </location>
</feature>
<feature type="compositionally biased region" description="Pro residues" evidence="2">
    <location>
        <begin position="83"/>
        <end position="97"/>
    </location>
</feature>
<gene>
    <name evidence="3" type="ORF">Zmor_000262</name>
</gene>
<dbReference type="EMBL" id="JALNTZ010000001">
    <property type="protein sequence ID" value="KAJ3664714.1"/>
    <property type="molecule type" value="Genomic_DNA"/>
</dbReference>
<feature type="region of interest" description="Disordered" evidence="2">
    <location>
        <begin position="136"/>
        <end position="281"/>
    </location>
</feature>
<dbReference type="InterPro" id="IPR050468">
    <property type="entry name" value="Cuticle_Struct_Prot"/>
</dbReference>
<feature type="region of interest" description="Disordered" evidence="2">
    <location>
        <begin position="73"/>
        <end position="101"/>
    </location>
</feature>
<evidence type="ECO:0000256" key="1">
    <source>
        <dbReference type="PROSITE-ProRule" id="PRU00497"/>
    </source>
</evidence>
<protein>
    <submittedName>
        <fullName evidence="3">Uncharacterized protein</fullName>
    </submittedName>
</protein>
<dbReference type="Pfam" id="PF00379">
    <property type="entry name" value="Chitin_bind_4"/>
    <property type="match status" value="1"/>
</dbReference>
<name>A0AA38J120_9CUCU</name>
<dbReference type="GO" id="GO:0062129">
    <property type="term" value="C:chitin-based extracellular matrix"/>
    <property type="evidence" value="ECO:0007669"/>
    <property type="project" value="TreeGrafter"/>
</dbReference>
<sequence length="355" mass="40222">MCRVKTQHGFIHHKYRSILFSKNKNKFTIVKFGDEAQKVKIDFFQLAVHAAAQLPPRLNIPGAVLVGQARPAPFRNNRVNGDSPPPLRLRRPPPPINAAPAPIRPVVEEPEEGPSTPSPGHFDDEVTKLGISALQSAVRQASGPEEDNQRPVHFRPERPIPVLRESIRDSAPAPRPTPPLRQEPRENVPRPLLRQEPREEGPPLRQPQPVRHAQVRQQIPIQAPQPVRQPTRSHPARQPSQYLDEDGHNGRPGRTRKPPVQILRKYRTDNPDGSITWGFENEDGTFKEETLGTDCITRGKYGYVDPDGVRRQYSYETGNKCDEPEEEEQLLPERPQVQLQPRKPPQFRPPPGGQF</sequence>
<reference evidence="3" key="1">
    <citation type="journal article" date="2023" name="G3 (Bethesda)">
        <title>Whole genome assemblies of Zophobas morio and Tenebrio molitor.</title>
        <authorList>
            <person name="Kaur S."/>
            <person name="Stinson S.A."/>
            <person name="diCenzo G.C."/>
        </authorList>
    </citation>
    <scope>NUCLEOTIDE SEQUENCE</scope>
    <source>
        <strain evidence="3">QUZm001</strain>
    </source>
</reference>
<dbReference type="Proteomes" id="UP001168821">
    <property type="component" value="Unassembled WGS sequence"/>
</dbReference>
<feature type="compositionally biased region" description="Basic and acidic residues" evidence="2">
    <location>
        <begin position="147"/>
        <end position="158"/>
    </location>
</feature>
<feature type="compositionally biased region" description="Low complexity" evidence="2">
    <location>
        <begin position="332"/>
        <end position="341"/>
    </location>
</feature>
<comment type="caution">
    <text evidence="3">The sequence shown here is derived from an EMBL/GenBank/DDBJ whole genome shotgun (WGS) entry which is preliminary data.</text>
</comment>
<organism evidence="3 4">
    <name type="scientific">Zophobas morio</name>
    <dbReference type="NCBI Taxonomy" id="2755281"/>
    <lineage>
        <taxon>Eukaryota</taxon>
        <taxon>Metazoa</taxon>
        <taxon>Ecdysozoa</taxon>
        <taxon>Arthropoda</taxon>
        <taxon>Hexapoda</taxon>
        <taxon>Insecta</taxon>
        <taxon>Pterygota</taxon>
        <taxon>Neoptera</taxon>
        <taxon>Endopterygota</taxon>
        <taxon>Coleoptera</taxon>
        <taxon>Polyphaga</taxon>
        <taxon>Cucujiformia</taxon>
        <taxon>Tenebrionidae</taxon>
        <taxon>Zophobas</taxon>
    </lineage>
</organism>
<proteinExistence type="predicted"/>